<accession>A0A918S8G7</accession>
<keyword evidence="3" id="KW-1185">Reference proteome</keyword>
<evidence type="ECO:0000313" key="3">
    <source>
        <dbReference type="Proteomes" id="UP000646579"/>
    </source>
</evidence>
<feature type="chain" id="PRO_5036673357" evidence="1">
    <location>
        <begin position="24"/>
        <end position="521"/>
    </location>
</feature>
<sequence>MRQFVRHAMILIGLALLPAPAWAADMWLVSNHFSVQRFVPHIHYAGPVMEGDAEALASLFDEVVECDVARLPKEGGNCAVLTLSSPGGNYIEGLKLALLLRERAVATVVEAYSSCYSACAFAFLGGSGFSSQDGIGPYSDRMVEPRATLGFHAPYFASEDLDTLVADFGMDAVLGASRNDIALMVEQLVDWNVDASILSYIASMGPDESYDVKTGEDYYLSRSHLPPSPLGQWINDNSEAIRNACLRLLAHHRSAYIDSSPEVISETFLTDFAANEAGQMLSGFRIGPDNPLGVTFCGLPTEKSGLMGDVDLSLYTAPGVSGAARPMLSLFHRPDGWSSLGAGGAADRRHFKKGGFNEMFTQPFMAMGDQSTDTLTYLGYEKFAYYNPDFPSDSGLPRPQSDLAMSVAVSTRAADTIDYEDHRIVVQMGNQLLFDQARDVLLLRNVDTNLNSVTADGFVYGGTYPSGRPFLWFSLYAADKRLVALVEIEAKSVPADLNRAVAEQYEAACSFSFEGHTLLCQ</sequence>
<reference evidence="2" key="2">
    <citation type="submission" date="2020-09" db="EMBL/GenBank/DDBJ databases">
        <authorList>
            <person name="Sun Q."/>
            <person name="Kim S."/>
        </authorList>
    </citation>
    <scope>NUCLEOTIDE SEQUENCE</scope>
    <source>
        <strain evidence="2">KCTC 32437</strain>
    </source>
</reference>
<dbReference type="AlphaFoldDB" id="A0A918S8G7"/>
<gene>
    <name evidence="2" type="ORF">GCM10007989_27190</name>
</gene>
<dbReference type="SUPFAM" id="SSF52096">
    <property type="entry name" value="ClpP/crotonase"/>
    <property type="match status" value="1"/>
</dbReference>
<comment type="caution">
    <text evidence="2">The sequence shown here is derived from an EMBL/GenBank/DDBJ whole genome shotgun (WGS) entry which is preliminary data.</text>
</comment>
<dbReference type="InterPro" id="IPR029045">
    <property type="entry name" value="ClpP/crotonase-like_dom_sf"/>
</dbReference>
<evidence type="ECO:0000256" key="1">
    <source>
        <dbReference type="SAM" id="SignalP"/>
    </source>
</evidence>
<dbReference type="RefSeq" id="WP_189426277.1">
    <property type="nucleotide sequence ID" value="NZ_BMZE01000003.1"/>
</dbReference>
<organism evidence="2 3">
    <name type="scientific">Devosia pacifica</name>
    <dbReference type="NCBI Taxonomy" id="1335967"/>
    <lineage>
        <taxon>Bacteria</taxon>
        <taxon>Pseudomonadati</taxon>
        <taxon>Pseudomonadota</taxon>
        <taxon>Alphaproteobacteria</taxon>
        <taxon>Hyphomicrobiales</taxon>
        <taxon>Devosiaceae</taxon>
        <taxon>Devosia</taxon>
    </lineage>
</organism>
<evidence type="ECO:0000313" key="2">
    <source>
        <dbReference type="EMBL" id="GHA30075.1"/>
    </source>
</evidence>
<name>A0A918S8G7_9HYPH</name>
<protein>
    <submittedName>
        <fullName evidence="2">Uncharacterized protein</fullName>
    </submittedName>
</protein>
<dbReference type="Proteomes" id="UP000646579">
    <property type="component" value="Unassembled WGS sequence"/>
</dbReference>
<feature type="signal peptide" evidence="1">
    <location>
        <begin position="1"/>
        <end position="23"/>
    </location>
</feature>
<keyword evidence="1" id="KW-0732">Signal</keyword>
<reference evidence="2" key="1">
    <citation type="journal article" date="2014" name="Int. J. Syst. Evol. Microbiol.">
        <title>Complete genome sequence of Corynebacterium casei LMG S-19264T (=DSM 44701T), isolated from a smear-ripened cheese.</title>
        <authorList>
            <consortium name="US DOE Joint Genome Institute (JGI-PGF)"/>
            <person name="Walter F."/>
            <person name="Albersmeier A."/>
            <person name="Kalinowski J."/>
            <person name="Ruckert C."/>
        </authorList>
    </citation>
    <scope>NUCLEOTIDE SEQUENCE</scope>
    <source>
        <strain evidence="2">KCTC 32437</strain>
    </source>
</reference>
<proteinExistence type="predicted"/>
<dbReference type="EMBL" id="BMZE01000003">
    <property type="protein sequence ID" value="GHA30075.1"/>
    <property type="molecule type" value="Genomic_DNA"/>
</dbReference>